<feature type="domain" description="Metallo-beta-lactamase" evidence="6">
    <location>
        <begin position="7"/>
        <end position="193"/>
    </location>
</feature>
<reference evidence="7 8" key="1">
    <citation type="submission" date="2016-12" db="EMBL/GenBank/DDBJ databases">
        <title>Candidatus Reconcilibacillus cellulovorans genome.</title>
        <authorList>
            <person name="Kolinko S."/>
            <person name="Wu Y.-W."/>
            <person name="Tachea F."/>
            <person name="Denzel E."/>
            <person name="Hiras J."/>
            <person name="Baecker N."/>
            <person name="Chan L.J."/>
            <person name="Eichorst S.A."/>
            <person name="Frey D."/>
            <person name="Adams P.D."/>
            <person name="Pray T."/>
            <person name="Tanjore D."/>
            <person name="Petzold C.J."/>
            <person name="Gladden J.M."/>
            <person name="Simmons B.A."/>
            <person name="Singer S.W."/>
        </authorList>
    </citation>
    <scope>NUCLEOTIDE SEQUENCE [LARGE SCALE GENOMIC DNA]</scope>
    <source>
        <strain evidence="7">JTherm</strain>
    </source>
</reference>
<comment type="similarity">
    <text evidence="5">Belongs to the UPF0173 family.</text>
</comment>
<dbReference type="PANTHER" id="PTHR43546:SF3">
    <property type="entry name" value="UPF0173 METAL-DEPENDENT HYDROLASE MJ1163"/>
    <property type="match status" value="1"/>
</dbReference>
<dbReference type="AlphaFoldDB" id="A0A2A6DYM5"/>
<dbReference type="InterPro" id="IPR022877">
    <property type="entry name" value="UPF0173"/>
</dbReference>
<comment type="function">
    <text evidence="3">Counteracts the endogenous Pycsar antiviral defense system. Phosphodiesterase that enables metal-dependent hydrolysis of host cyclic nucleotide Pycsar defense signals such as cCMP and cUMP.</text>
</comment>
<dbReference type="SUPFAM" id="SSF56281">
    <property type="entry name" value="Metallo-hydrolase/oxidoreductase"/>
    <property type="match status" value="1"/>
</dbReference>
<accession>A0A2A6DYM5</accession>
<dbReference type="PANTHER" id="PTHR43546">
    <property type="entry name" value="UPF0173 METAL-DEPENDENT HYDROLASE MJ1163-RELATED"/>
    <property type="match status" value="1"/>
</dbReference>
<evidence type="ECO:0000313" key="8">
    <source>
        <dbReference type="Proteomes" id="UP000243688"/>
    </source>
</evidence>
<dbReference type="InterPro" id="IPR036866">
    <property type="entry name" value="RibonucZ/Hydroxyglut_hydro"/>
</dbReference>
<keyword evidence="1 5" id="KW-0378">Hydrolase</keyword>
<dbReference type="HAMAP" id="MF_00457">
    <property type="entry name" value="UPF0173"/>
    <property type="match status" value="1"/>
</dbReference>
<dbReference type="Gene3D" id="3.60.15.10">
    <property type="entry name" value="Ribonuclease Z/Hydroxyacylglutathione hydrolase-like"/>
    <property type="match status" value="1"/>
</dbReference>
<evidence type="ECO:0000256" key="5">
    <source>
        <dbReference type="HAMAP-Rule" id="MF_00457"/>
    </source>
</evidence>
<comment type="catalytic activity">
    <reaction evidence="2">
        <text>3',5'-cyclic CMP + H2O = CMP + H(+)</text>
        <dbReference type="Rhea" id="RHEA:72675"/>
        <dbReference type="ChEBI" id="CHEBI:15377"/>
        <dbReference type="ChEBI" id="CHEBI:15378"/>
        <dbReference type="ChEBI" id="CHEBI:58003"/>
        <dbReference type="ChEBI" id="CHEBI:60377"/>
    </reaction>
    <physiologicalReaction direction="left-to-right" evidence="2">
        <dbReference type="Rhea" id="RHEA:72676"/>
    </physiologicalReaction>
</comment>
<evidence type="ECO:0000256" key="2">
    <source>
        <dbReference type="ARBA" id="ARBA00034221"/>
    </source>
</evidence>
<gene>
    <name evidence="7" type="ORF">BLM47_09695</name>
</gene>
<dbReference type="Pfam" id="PF12706">
    <property type="entry name" value="Lactamase_B_2"/>
    <property type="match status" value="1"/>
</dbReference>
<comment type="caution">
    <text evidence="7">The sequence shown here is derived from an EMBL/GenBank/DDBJ whole genome shotgun (WGS) entry which is preliminary data.</text>
</comment>
<dbReference type="SMART" id="SM00849">
    <property type="entry name" value="Lactamase_B"/>
    <property type="match status" value="1"/>
</dbReference>
<evidence type="ECO:0000313" key="7">
    <source>
        <dbReference type="EMBL" id="PDO09990.1"/>
    </source>
</evidence>
<dbReference type="InterPro" id="IPR050114">
    <property type="entry name" value="UPF0173_UPF0282_UlaG_hydrolase"/>
</dbReference>
<name>A0A2A6DYM5_9BACL</name>
<dbReference type="GO" id="GO:0016787">
    <property type="term" value="F:hydrolase activity"/>
    <property type="evidence" value="ECO:0007669"/>
    <property type="project" value="UniProtKB-UniRule"/>
</dbReference>
<dbReference type="EMBL" id="MOXJ01000022">
    <property type="protein sequence ID" value="PDO09990.1"/>
    <property type="molecule type" value="Genomic_DNA"/>
</dbReference>
<evidence type="ECO:0000256" key="3">
    <source>
        <dbReference type="ARBA" id="ARBA00034301"/>
    </source>
</evidence>
<protein>
    <recommendedName>
        <fullName evidence="5">UPF0173 metal-dependent hydrolase BLM47_09695</fullName>
    </recommendedName>
</protein>
<evidence type="ECO:0000256" key="4">
    <source>
        <dbReference type="ARBA" id="ARBA00048505"/>
    </source>
</evidence>
<evidence type="ECO:0000259" key="6">
    <source>
        <dbReference type="SMART" id="SM00849"/>
    </source>
</evidence>
<evidence type="ECO:0000256" key="1">
    <source>
        <dbReference type="ARBA" id="ARBA00022801"/>
    </source>
</evidence>
<dbReference type="Proteomes" id="UP000243688">
    <property type="component" value="Unassembled WGS sequence"/>
</dbReference>
<sequence>MKITYWGHSCVVVESGDRRVLIDPFWPAGLPESLGAGRTKIDLIVLTHGHSDHFGEHCIELAKKNDCPIAAVYELAAICQQLGAPRIHPMNVGGGYDFGFAHVRLTPALHSSSVEIDGQFRYAGVAAGVVLKMGGKTFYHAGDTALFGEFASIGRLYAPDIAALPIGDNFTMGPAEAVEAARMLNVGKVIPIHYNTFPPIRQDVDAFVRRLAEVGIEGLPLKAGESVEI</sequence>
<dbReference type="InterPro" id="IPR001279">
    <property type="entry name" value="Metallo-B-lactamas"/>
</dbReference>
<dbReference type="NCBIfam" id="NF001911">
    <property type="entry name" value="PRK00685.1"/>
    <property type="match status" value="1"/>
</dbReference>
<proteinExistence type="inferred from homology"/>
<organism evidence="7 8">
    <name type="scientific">Candidatus Reconcilbacillus cellulovorans</name>
    <dbReference type="NCBI Taxonomy" id="1906605"/>
    <lineage>
        <taxon>Bacteria</taxon>
        <taxon>Bacillati</taxon>
        <taxon>Bacillota</taxon>
        <taxon>Bacilli</taxon>
        <taxon>Bacillales</taxon>
        <taxon>Paenibacillaceae</taxon>
        <taxon>Candidatus Reconcilbacillus</taxon>
    </lineage>
</organism>
<comment type="catalytic activity">
    <reaction evidence="4">
        <text>3',5'-cyclic UMP + H2O = UMP + H(+)</text>
        <dbReference type="Rhea" id="RHEA:70575"/>
        <dbReference type="ChEBI" id="CHEBI:15377"/>
        <dbReference type="ChEBI" id="CHEBI:15378"/>
        <dbReference type="ChEBI" id="CHEBI:57865"/>
        <dbReference type="ChEBI" id="CHEBI:184387"/>
    </reaction>
    <physiologicalReaction direction="left-to-right" evidence="4">
        <dbReference type="Rhea" id="RHEA:70576"/>
    </physiologicalReaction>
</comment>